<gene>
    <name evidence="2" type="ORF">K435DRAFT_657011</name>
</gene>
<dbReference type="PANTHER" id="PTHR16291">
    <property type="entry name" value="NUCLEAR CAP-BINDING PROTEIN SUBUNIT 3"/>
    <property type="match status" value="1"/>
</dbReference>
<feature type="region of interest" description="Disordered" evidence="1">
    <location>
        <begin position="1"/>
        <end position="20"/>
    </location>
</feature>
<protein>
    <recommendedName>
        <fullName evidence="4">Chromatin target of PRMT1 protein C-terminal domain-containing protein</fullName>
    </recommendedName>
</protein>
<dbReference type="GO" id="GO:0005634">
    <property type="term" value="C:nucleus"/>
    <property type="evidence" value="ECO:0007669"/>
    <property type="project" value="TreeGrafter"/>
</dbReference>
<keyword evidence="3" id="KW-1185">Reference proteome</keyword>
<feature type="compositionally biased region" description="Polar residues" evidence="1">
    <location>
        <begin position="1"/>
        <end position="19"/>
    </location>
</feature>
<dbReference type="Proteomes" id="UP000297245">
    <property type="component" value="Unassembled WGS sequence"/>
</dbReference>
<dbReference type="OrthoDB" id="422106at2759"/>
<evidence type="ECO:0000313" key="2">
    <source>
        <dbReference type="EMBL" id="THV00577.1"/>
    </source>
</evidence>
<dbReference type="InterPro" id="IPR019416">
    <property type="entry name" value="NCBP3"/>
</dbReference>
<dbReference type="PANTHER" id="PTHR16291:SF0">
    <property type="entry name" value="NUCLEAR CAP-BINDING PROTEIN SUBUNIT 3"/>
    <property type="match status" value="1"/>
</dbReference>
<sequence length="376" mass="42400">MDISTEPVTTTTEDPSSLALSYDDSVPYEEQLPDPAALASRIGNAKVYLLSESSVARVAKRKRDGDEEPMEEEMSEDVEMGEGNALFLTGTPVSHLPTARIFAYATHFEARPLGLEWVDDTTCVLVFDSTAAARAGLERLCRSSEEEVDMEGCVTAKSIPVTLWPPEERINKSLGKGEGLKGELRIRWARHDDVKKKGAKKNSEFYRKHGNMAGKETVNGRDLPNAMKRRRVNDDWKTKERLDDDLDQIRADAEQLDEEPADTPSPPSKMRSDYIAADGRTLLERTSNIRLHSDQEPDLVSRITASLPRRARHGNLEDRLWSDRRLVVTENPRRRNDNGRNSRDGSGRNSRAGRERPQKTRQELDDELDAFLAQED</sequence>
<feature type="region of interest" description="Disordered" evidence="1">
    <location>
        <begin position="331"/>
        <end position="376"/>
    </location>
</feature>
<dbReference type="GO" id="GO:0003729">
    <property type="term" value="F:mRNA binding"/>
    <property type="evidence" value="ECO:0007669"/>
    <property type="project" value="InterPro"/>
</dbReference>
<feature type="compositionally biased region" description="Acidic residues" evidence="1">
    <location>
        <begin position="364"/>
        <end position="376"/>
    </location>
</feature>
<feature type="region of interest" description="Disordered" evidence="1">
    <location>
        <begin position="215"/>
        <end position="273"/>
    </location>
</feature>
<feature type="compositionally biased region" description="Basic and acidic residues" evidence="1">
    <location>
        <begin position="331"/>
        <end position="363"/>
    </location>
</feature>
<reference evidence="2 3" key="1">
    <citation type="journal article" date="2019" name="Nat. Ecol. Evol.">
        <title>Megaphylogeny resolves global patterns of mushroom evolution.</title>
        <authorList>
            <person name="Varga T."/>
            <person name="Krizsan K."/>
            <person name="Foldi C."/>
            <person name="Dima B."/>
            <person name="Sanchez-Garcia M."/>
            <person name="Sanchez-Ramirez S."/>
            <person name="Szollosi G.J."/>
            <person name="Szarkandi J.G."/>
            <person name="Papp V."/>
            <person name="Albert L."/>
            <person name="Andreopoulos W."/>
            <person name="Angelini C."/>
            <person name="Antonin V."/>
            <person name="Barry K.W."/>
            <person name="Bougher N.L."/>
            <person name="Buchanan P."/>
            <person name="Buyck B."/>
            <person name="Bense V."/>
            <person name="Catcheside P."/>
            <person name="Chovatia M."/>
            <person name="Cooper J."/>
            <person name="Damon W."/>
            <person name="Desjardin D."/>
            <person name="Finy P."/>
            <person name="Geml J."/>
            <person name="Haridas S."/>
            <person name="Hughes K."/>
            <person name="Justo A."/>
            <person name="Karasinski D."/>
            <person name="Kautmanova I."/>
            <person name="Kiss B."/>
            <person name="Kocsube S."/>
            <person name="Kotiranta H."/>
            <person name="LaButti K.M."/>
            <person name="Lechner B.E."/>
            <person name="Liimatainen K."/>
            <person name="Lipzen A."/>
            <person name="Lukacs Z."/>
            <person name="Mihaltcheva S."/>
            <person name="Morgado L.N."/>
            <person name="Niskanen T."/>
            <person name="Noordeloos M.E."/>
            <person name="Ohm R.A."/>
            <person name="Ortiz-Santana B."/>
            <person name="Ovrebo C."/>
            <person name="Racz N."/>
            <person name="Riley R."/>
            <person name="Savchenko A."/>
            <person name="Shiryaev A."/>
            <person name="Soop K."/>
            <person name="Spirin V."/>
            <person name="Szebenyi C."/>
            <person name="Tomsovsky M."/>
            <person name="Tulloss R.E."/>
            <person name="Uehling J."/>
            <person name="Grigoriev I.V."/>
            <person name="Vagvolgyi C."/>
            <person name="Papp T."/>
            <person name="Martin F.M."/>
            <person name="Miettinen O."/>
            <person name="Hibbett D.S."/>
            <person name="Nagy L.G."/>
        </authorList>
    </citation>
    <scope>NUCLEOTIDE SEQUENCE [LARGE SCALE GENOMIC DNA]</scope>
    <source>
        <strain evidence="2 3">CBS 962.96</strain>
    </source>
</reference>
<dbReference type="Pfam" id="PF10309">
    <property type="entry name" value="NCBP3"/>
    <property type="match status" value="1"/>
</dbReference>
<dbReference type="GO" id="GO:0000340">
    <property type="term" value="F:RNA 7-methylguanosine cap binding"/>
    <property type="evidence" value="ECO:0007669"/>
    <property type="project" value="InterPro"/>
</dbReference>
<accession>A0A4S8MDG8</accession>
<proteinExistence type="predicted"/>
<name>A0A4S8MDG8_DENBC</name>
<feature type="compositionally biased region" description="Basic and acidic residues" evidence="1">
    <location>
        <begin position="232"/>
        <end position="253"/>
    </location>
</feature>
<organism evidence="2 3">
    <name type="scientific">Dendrothele bispora (strain CBS 962.96)</name>
    <dbReference type="NCBI Taxonomy" id="1314807"/>
    <lineage>
        <taxon>Eukaryota</taxon>
        <taxon>Fungi</taxon>
        <taxon>Dikarya</taxon>
        <taxon>Basidiomycota</taxon>
        <taxon>Agaricomycotina</taxon>
        <taxon>Agaricomycetes</taxon>
        <taxon>Agaricomycetidae</taxon>
        <taxon>Agaricales</taxon>
        <taxon>Agaricales incertae sedis</taxon>
        <taxon>Dendrothele</taxon>
    </lineage>
</organism>
<evidence type="ECO:0008006" key="4">
    <source>
        <dbReference type="Google" id="ProtNLM"/>
    </source>
</evidence>
<evidence type="ECO:0000256" key="1">
    <source>
        <dbReference type="SAM" id="MobiDB-lite"/>
    </source>
</evidence>
<evidence type="ECO:0000313" key="3">
    <source>
        <dbReference type="Proteomes" id="UP000297245"/>
    </source>
</evidence>
<dbReference type="EMBL" id="ML179102">
    <property type="protein sequence ID" value="THV00577.1"/>
    <property type="molecule type" value="Genomic_DNA"/>
</dbReference>
<dbReference type="AlphaFoldDB" id="A0A4S8MDG8"/>